<dbReference type="SUPFAM" id="SSF56954">
    <property type="entry name" value="Outer membrane efflux proteins (OEP)"/>
    <property type="match status" value="1"/>
</dbReference>
<dbReference type="GO" id="GO:0015562">
    <property type="term" value="F:efflux transmembrane transporter activity"/>
    <property type="evidence" value="ECO:0007669"/>
    <property type="project" value="InterPro"/>
</dbReference>
<dbReference type="NCBIfam" id="TIGR01845">
    <property type="entry name" value="outer_NodT"/>
    <property type="match status" value="1"/>
</dbReference>
<dbReference type="AlphaFoldDB" id="A0A0F9RKN1"/>
<dbReference type="Gene3D" id="1.20.1600.10">
    <property type="entry name" value="Outer membrane efflux proteins (OEP)"/>
    <property type="match status" value="1"/>
</dbReference>
<name>A0A0F9RKN1_9ZZZZ</name>
<dbReference type="EMBL" id="LAZR01000817">
    <property type="protein sequence ID" value="KKN57135.1"/>
    <property type="molecule type" value="Genomic_DNA"/>
</dbReference>
<dbReference type="Pfam" id="PF02321">
    <property type="entry name" value="OEP"/>
    <property type="match status" value="2"/>
</dbReference>
<accession>A0A0F9RKN1</accession>
<organism evidence="1">
    <name type="scientific">marine sediment metagenome</name>
    <dbReference type="NCBI Taxonomy" id="412755"/>
    <lineage>
        <taxon>unclassified sequences</taxon>
        <taxon>metagenomes</taxon>
        <taxon>ecological metagenomes</taxon>
    </lineage>
</organism>
<dbReference type="InterPro" id="IPR010131">
    <property type="entry name" value="MdtP/NodT-like"/>
</dbReference>
<dbReference type="PANTHER" id="PTHR30203:SF32">
    <property type="entry name" value="CATION EFFLUX SYSTEM PROTEIN CUSC"/>
    <property type="match status" value="1"/>
</dbReference>
<proteinExistence type="predicted"/>
<dbReference type="Gene3D" id="2.20.200.10">
    <property type="entry name" value="Outer membrane efflux proteins (OEP)"/>
    <property type="match status" value="1"/>
</dbReference>
<sequence length="460" mass="51416">MKTALKCSILLFGLNLTACSLIPEYVQPISPAPANYPATQEADNLSMPNSWQQYFIDPELQRFIKASLKNNRDYKISVLRIEEARAQYGIQRSDTLPTINGTADYERSRTLLSGGQSSKASLYRVGLGMSNFELDLFGRVKSLSNAALEEYFATEEAQQTTRTSLIAEVAVNYLNVRSLTERLRITQETMLSREVGLARINRRFSAGIDTTIDLKTAELQLETVRASLAALKREQLQAMNTLNLLVGDQTMKLAASESLATLKFSALPVGVPSDLIERRPDIRAAEHRLKAANANIGAAKAAFFPRIQLTTNIGLISNSFSQLFSGGADQSWSFAPQLTIPIFNYSRNQSNLDLVKVRKNIAIAEYEKVIQTAFSEVSNILVARMQLDKQIEAQNKVFEVERERLRLATRRYDSGIANYLELLDAQRGMFDAEQVLVQLKQILLSNSINLFKVLGGEWEV</sequence>
<dbReference type="PANTHER" id="PTHR30203">
    <property type="entry name" value="OUTER MEMBRANE CATION EFFLUX PROTEIN"/>
    <property type="match status" value="1"/>
</dbReference>
<comment type="caution">
    <text evidence="1">The sequence shown here is derived from an EMBL/GenBank/DDBJ whole genome shotgun (WGS) entry which is preliminary data.</text>
</comment>
<dbReference type="InterPro" id="IPR003423">
    <property type="entry name" value="OMP_efflux"/>
</dbReference>
<reference evidence="1" key="1">
    <citation type="journal article" date="2015" name="Nature">
        <title>Complex archaea that bridge the gap between prokaryotes and eukaryotes.</title>
        <authorList>
            <person name="Spang A."/>
            <person name="Saw J.H."/>
            <person name="Jorgensen S.L."/>
            <person name="Zaremba-Niedzwiedzka K."/>
            <person name="Martijn J."/>
            <person name="Lind A.E."/>
            <person name="van Eijk R."/>
            <person name="Schleper C."/>
            <person name="Guy L."/>
            <person name="Ettema T.J."/>
        </authorList>
    </citation>
    <scope>NUCLEOTIDE SEQUENCE</scope>
</reference>
<evidence type="ECO:0000313" key="1">
    <source>
        <dbReference type="EMBL" id="KKN57135.1"/>
    </source>
</evidence>
<gene>
    <name evidence="1" type="ORF">LCGC14_0565100</name>
</gene>
<dbReference type="GO" id="GO:0016020">
    <property type="term" value="C:membrane"/>
    <property type="evidence" value="ECO:0007669"/>
    <property type="project" value="InterPro"/>
</dbReference>
<protein>
    <submittedName>
        <fullName evidence="1">Uncharacterized protein</fullName>
    </submittedName>
</protein>